<comment type="caution">
    <text evidence="1">The sequence shown here is derived from an EMBL/GenBank/DDBJ whole genome shotgun (WGS) entry which is preliminary data.</text>
</comment>
<protein>
    <submittedName>
        <fullName evidence="1">Uncharacterized protein</fullName>
    </submittedName>
</protein>
<dbReference type="FunCoup" id="Q4N9E6">
    <property type="interactions" value="7"/>
</dbReference>
<dbReference type="OMA" id="ADWSCFY"/>
<dbReference type="RefSeq" id="XP_765695.1">
    <property type="nucleotide sequence ID" value="XM_760602.1"/>
</dbReference>
<dbReference type="EMBL" id="AAGK01000001">
    <property type="protein sequence ID" value="EAN33412.1"/>
    <property type="molecule type" value="Genomic_DNA"/>
</dbReference>
<proteinExistence type="predicted"/>
<name>Q4N9E6_THEPA</name>
<evidence type="ECO:0000313" key="2">
    <source>
        <dbReference type="Proteomes" id="UP000001949"/>
    </source>
</evidence>
<dbReference type="InParanoid" id="Q4N9E6"/>
<dbReference type="KEGG" id="tpv:TP01_0168"/>
<reference evidence="1 2" key="1">
    <citation type="journal article" date="2005" name="Science">
        <title>Genome sequence of Theileria parva, a bovine pathogen that transforms lymphocytes.</title>
        <authorList>
            <person name="Gardner M.J."/>
            <person name="Bishop R."/>
            <person name="Shah T."/>
            <person name="de Villiers E.P."/>
            <person name="Carlton J.M."/>
            <person name="Hall N."/>
            <person name="Ren Q."/>
            <person name="Paulsen I.T."/>
            <person name="Pain A."/>
            <person name="Berriman M."/>
            <person name="Wilson R.J.M."/>
            <person name="Sato S."/>
            <person name="Ralph S.A."/>
            <person name="Mann D.J."/>
            <person name="Xiong Z."/>
            <person name="Shallom S.J."/>
            <person name="Weidman J."/>
            <person name="Jiang L."/>
            <person name="Lynn J."/>
            <person name="Weaver B."/>
            <person name="Shoaibi A."/>
            <person name="Domingo A.R."/>
            <person name="Wasawo D."/>
            <person name="Crabtree J."/>
            <person name="Wortman J.R."/>
            <person name="Haas B."/>
            <person name="Angiuoli S.V."/>
            <person name="Creasy T.H."/>
            <person name="Lu C."/>
            <person name="Suh B."/>
            <person name="Silva J.C."/>
            <person name="Utterback T.R."/>
            <person name="Feldblyum T.V."/>
            <person name="Pertea M."/>
            <person name="Allen J."/>
            <person name="Nierman W.C."/>
            <person name="Taracha E.L.N."/>
            <person name="Salzberg S.L."/>
            <person name="White O.R."/>
            <person name="Fitzhugh H.A."/>
            <person name="Morzaria S."/>
            <person name="Venter J.C."/>
            <person name="Fraser C.M."/>
            <person name="Nene V."/>
        </authorList>
    </citation>
    <scope>NUCLEOTIDE SEQUENCE [LARGE SCALE GENOMIC DNA]</scope>
    <source>
        <strain evidence="1 2">Muguga</strain>
    </source>
</reference>
<dbReference type="GeneID" id="3502971"/>
<keyword evidence="2" id="KW-1185">Reference proteome</keyword>
<accession>Q4N9E6</accession>
<dbReference type="VEuPathDB" id="PiroplasmaDB:TpMuguga_01g00168"/>
<dbReference type="Proteomes" id="UP000001949">
    <property type="component" value="Unassembled WGS sequence"/>
</dbReference>
<organism evidence="1 2">
    <name type="scientific">Theileria parva</name>
    <name type="common">East coast fever infection agent</name>
    <dbReference type="NCBI Taxonomy" id="5875"/>
    <lineage>
        <taxon>Eukaryota</taxon>
        <taxon>Sar</taxon>
        <taxon>Alveolata</taxon>
        <taxon>Apicomplexa</taxon>
        <taxon>Aconoidasida</taxon>
        <taxon>Piroplasmida</taxon>
        <taxon>Theileriidae</taxon>
        <taxon>Theileria</taxon>
    </lineage>
</organism>
<sequence>MSSYSRFGTFFTKLPSTTKMTLSLIGIAALSHFFGDRANKRLKENNLKNNINILSGTKADWSCFYLAKQYHEECDDLNRGNEYMEGLCTDLETKLNKCKDDLYNDISSFNSYYMEPPVKLIDAPSWFENKHN</sequence>
<dbReference type="AlphaFoldDB" id="Q4N9E6"/>
<gene>
    <name evidence="1" type="ordered locus">TP01_0168</name>
</gene>
<dbReference type="eggNOG" id="ENOG502QXRG">
    <property type="taxonomic scope" value="Eukaryota"/>
</dbReference>
<evidence type="ECO:0000313" key="1">
    <source>
        <dbReference type="EMBL" id="EAN33412.1"/>
    </source>
</evidence>